<reference evidence="8 9" key="1">
    <citation type="submission" date="2015-03" db="EMBL/GenBank/DDBJ databases">
        <title>Draft genome of the nematode, Opisthorchis viverrini.</title>
        <authorList>
            <person name="Mitreva M."/>
        </authorList>
    </citation>
    <scope>NUCLEOTIDE SEQUENCE [LARGE SCALE GENOMIC DNA]</scope>
    <source>
        <strain evidence="8">Khon Kaen</strain>
    </source>
</reference>
<evidence type="ECO:0000256" key="3">
    <source>
        <dbReference type="ARBA" id="ARBA00022490"/>
    </source>
</evidence>
<dbReference type="GO" id="GO:0016740">
    <property type="term" value="F:transferase activity"/>
    <property type="evidence" value="ECO:0007669"/>
    <property type="project" value="UniProtKB-KW"/>
</dbReference>
<dbReference type="Pfam" id="PF25789">
    <property type="entry name" value="TPR_NAA35"/>
    <property type="match status" value="1"/>
</dbReference>
<dbReference type="PANTHER" id="PTHR21373:SF0">
    <property type="entry name" value="N-ALPHA-ACETYLTRANSFERASE 35, NATC AUXILIARY SUBUNIT"/>
    <property type="match status" value="1"/>
</dbReference>
<evidence type="ECO:0000259" key="6">
    <source>
        <dbReference type="Pfam" id="PF04112"/>
    </source>
</evidence>
<proteinExistence type="inferred from homology"/>
<evidence type="ECO:0000256" key="4">
    <source>
        <dbReference type="ARBA" id="ARBA00030494"/>
    </source>
</evidence>
<feature type="non-terminal residue" evidence="8">
    <location>
        <position position="1"/>
    </location>
</feature>
<dbReference type="InterPro" id="IPR007244">
    <property type="entry name" value="Naa35_N"/>
</dbReference>
<feature type="region of interest" description="Disordered" evidence="5">
    <location>
        <begin position="684"/>
        <end position="727"/>
    </location>
</feature>
<evidence type="ECO:0000256" key="1">
    <source>
        <dbReference type="ARBA" id="ARBA00004496"/>
    </source>
</evidence>
<feature type="domain" description="NAA35-like N-terminal" evidence="6">
    <location>
        <begin position="55"/>
        <end position="146"/>
    </location>
</feature>
<accession>A0A1S8XA42</accession>
<evidence type="ECO:0000256" key="2">
    <source>
        <dbReference type="ARBA" id="ARBA00006289"/>
    </source>
</evidence>
<feature type="domain" description="NAA35-like TPR repeats" evidence="7">
    <location>
        <begin position="457"/>
        <end position="918"/>
    </location>
</feature>
<dbReference type="GO" id="GO:0031417">
    <property type="term" value="C:NatC complex"/>
    <property type="evidence" value="ECO:0007669"/>
    <property type="project" value="InterPro"/>
</dbReference>
<evidence type="ECO:0000313" key="9">
    <source>
        <dbReference type="Proteomes" id="UP000243686"/>
    </source>
</evidence>
<protein>
    <recommendedName>
        <fullName evidence="4">Protein MAK10 homolog</fullName>
    </recommendedName>
</protein>
<dbReference type="Proteomes" id="UP000243686">
    <property type="component" value="Unassembled WGS sequence"/>
</dbReference>
<keyword evidence="9" id="KW-1185">Reference proteome</keyword>
<keyword evidence="8" id="KW-0808">Transferase</keyword>
<comment type="subcellular location">
    <subcellularLocation>
        <location evidence="1">Cytoplasm</location>
    </subcellularLocation>
</comment>
<name>A0A1S8XA42_OPIVI</name>
<dbReference type="Pfam" id="PF04112">
    <property type="entry name" value="Mak10"/>
    <property type="match status" value="1"/>
</dbReference>
<feature type="non-terminal residue" evidence="8">
    <location>
        <position position="975"/>
    </location>
</feature>
<dbReference type="PANTHER" id="PTHR21373">
    <property type="entry name" value="GLUCOSE REPRESSIBLE PROTEIN MAK10"/>
    <property type="match status" value="1"/>
</dbReference>
<gene>
    <name evidence="8" type="ORF">X801_00488</name>
</gene>
<dbReference type="InterPro" id="IPR057982">
    <property type="entry name" value="TPR_NAA35"/>
</dbReference>
<dbReference type="InterPro" id="IPR057983">
    <property type="entry name" value="NAA35-like_N"/>
</dbReference>
<comment type="similarity">
    <text evidence="2">Belongs to the MAK10 family.</text>
</comment>
<dbReference type="AlphaFoldDB" id="A0A1S8XA42"/>
<evidence type="ECO:0000256" key="5">
    <source>
        <dbReference type="SAM" id="MobiDB-lite"/>
    </source>
</evidence>
<feature type="compositionally biased region" description="Basic residues" evidence="5">
    <location>
        <begin position="691"/>
        <end position="708"/>
    </location>
</feature>
<keyword evidence="3" id="KW-0963">Cytoplasm</keyword>
<dbReference type="EMBL" id="KV891519">
    <property type="protein sequence ID" value="OON23585.1"/>
    <property type="molecule type" value="Genomic_DNA"/>
</dbReference>
<evidence type="ECO:0000313" key="8">
    <source>
        <dbReference type="EMBL" id="OON23585.1"/>
    </source>
</evidence>
<sequence length="975" mass="109599">YDCLINPDLVLTVRRVFPHKWIQVPLTDPSATASTETVDITTRFFTACRDALGPGELCHGSWFTLQHSMSAIEIMDPKMDIRMLGSRRVVSTAEALATGVLPLAPFENKSELVGIMDELLASLVNWLTGDSLAQTVFICMYMHCTQLVRDVHLAAFCELLRRCVYQLRQFIMAAGAFEEEDHYALTHGMPLKEPNFSFGDLDIHPGGVYLSKYSSVDLVTHAQRLLSECSSNTPDAAVEGMDYVRIRIEFLVHLLQLTDTLLAHVENLDDLVLKDSELEEFGCSSDHPGPEVGVTNFNQQPWESHDVEQFWMKLVSMSTECQSHLVTLNHLAAELLATASFGLSPGPGKTSPKESFYGIPGFEPLLNQTNLPSYIPRFVVVHDRLAAFTYFCDLTDHMMRLTNTFHEVGTRHLNSPSASSLHLLWSLMRSCGQTPCTYVTKIFGVSRDAQTSVPPSNSSSCLLSRTLSSFLYFVSMDRLHQLPEATTMHALFALRSWLLLEPSHFRTVLEGIVSDLSGLKDFFDVLGEQLSLIPRLYCLNRSRQRTALVQCLQKLPDILENCLRIEWIIGVELAKRLDPEAKDNRLDEPLKPVALQLTSLLCYYYYQLAWDYLISGFQLELYSPHEWIFMYTFIIQLLQNLHGLLERFIAISFSNDTQPSKHDSLPHVLNGNASCSQCANISSGAGDSTVHSHRSSGNRRKKNKKHWKPAFVNPPTKPATLPEGRPHNLSQSSTLLKICGPCSETELVVLTVHRFLTAATMYALRALQLDGGGDPVLDKNVPNLRVGYGNPVVIYGRRLGIFLLTPNSPLVDIGGVQGAFDACKQYLTTDIFQSGNTSELYERAWRNFENARVRTQLALKRQQEDLKISMPGLGDGRNMLPTDFFQRFFNAPDRLSDLDRLANHNAIACRVLATCPDRRPKPDEATQHKYTFLTSGPVRLEFDHLTSKAYPLIRLVSPLVSKVQYSETLRVFSDE</sequence>
<organism evidence="8 9">
    <name type="scientific">Opisthorchis viverrini</name>
    <name type="common">Southeast Asian liver fluke</name>
    <dbReference type="NCBI Taxonomy" id="6198"/>
    <lineage>
        <taxon>Eukaryota</taxon>
        <taxon>Metazoa</taxon>
        <taxon>Spiralia</taxon>
        <taxon>Lophotrochozoa</taxon>
        <taxon>Platyhelminthes</taxon>
        <taxon>Trematoda</taxon>
        <taxon>Digenea</taxon>
        <taxon>Opisthorchiida</taxon>
        <taxon>Opisthorchiata</taxon>
        <taxon>Opisthorchiidae</taxon>
        <taxon>Opisthorchis</taxon>
    </lineage>
</organism>
<evidence type="ECO:0000259" key="7">
    <source>
        <dbReference type="Pfam" id="PF25789"/>
    </source>
</evidence>